<dbReference type="AlphaFoldDB" id="A0ABD0R2Y6"/>
<evidence type="ECO:0000313" key="1">
    <source>
        <dbReference type="EMBL" id="KAL0192771.1"/>
    </source>
</evidence>
<dbReference type="PANTHER" id="PTHR45153">
    <property type="entry name" value="TETRATRICOPEPTIDE REPEAT PROTEIN 16"/>
    <property type="match status" value="1"/>
</dbReference>
<protein>
    <submittedName>
        <fullName evidence="1">Uncharacterized protein</fullName>
    </submittedName>
</protein>
<sequence length="71" mass="7938">MTSCYYDLRSALRLEPSCPEAQALLKRLKEAAEDSHQAAVDKALKGELSDALGKINTALEYNPDKAQYYLF</sequence>
<dbReference type="Proteomes" id="UP001529510">
    <property type="component" value="Unassembled WGS sequence"/>
</dbReference>
<reference evidence="1 2" key="1">
    <citation type="submission" date="2024-05" db="EMBL/GenBank/DDBJ databases">
        <title>Genome sequencing and assembly of Indian major carp, Cirrhinus mrigala (Hamilton, 1822).</title>
        <authorList>
            <person name="Mohindra V."/>
            <person name="Chowdhury L.M."/>
            <person name="Lal K."/>
            <person name="Jena J.K."/>
        </authorList>
    </citation>
    <scope>NUCLEOTIDE SEQUENCE [LARGE SCALE GENOMIC DNA]</scope>
    <source>
        <strain evidence="1">CM1030</strain>
        <tissue evidence="1">Blood</tissue>
    </source>
</reference>
<proteinExistence type="predicted"/>
<feature type="non-terminal residue" evidence="1">
    <location>
        <position position="71"/>
    </location>
</feature>
<accession>A0ABD0R2Y6</accession>
<gene>
    <name evidence="1" type="ORF">M9458_011067</name>
</gene>
<organism evidence="1 2">
    <name type="scientific">Cirrhinus mrigala</name>
    <name type="common">Mrigala</name>
    <dbReference type="NCBI Taxonomy" id="683832"/>
    <lineage>
        <taxon>Eukaryota</taxon>
        <taxon>Metazoa</taxon>
        <taxon>Chordata</taxon>
        <taxon>Craniata</taxon>
        <taxon>Vertebrata</taxon>
        <taxon>Euteleostomi</taxon>
        <taxon>Actinopterygii</taxon>
        <taxon>Neopterygii</taxon>
        <taxon>Teleostei</taxon>
        <taxon>Ostariophysi</taxon>
        <taxon>Cypriniformes</taxon>
        <taxon>Cyprinidae</taxon>
        <taxon>Labeoninae</taxon>
        <taxon>Labeonini</taxon>
        <taxon>Cirrhinus</taxon>
    </lineage>
</organism>
<dbReference type="EMBL" id="JAMKFB020000005">
    <property type="protein sequence ID" value="KAL0192771.1"/>
    <property type="molecule type" value="Genomic_DNA"/>
</dbReference>
<keyword evidence="2" id="KW-1185">Reference proteome</keyword>
<dbReference type="PANTHER" id="PTHR45153:SF1">
    <property type="entry name" value="TETRATRICOPEPTIDE REPEAT PROTEIN 16"/>
    <property type="match status" value="1"/>
</dbReference>
<comment type="caution">
    <text evidence="1">The sequence shown here is derived from an EMBL/GenBank/DDBJ whole genome shotgun (WGS) entry which is preliminary data.</text>
</comment>
<evidence type="ECO:0000313" key="2">
    <source>
        <dbReference type="Proteomes" id="UP001529510"/>
    </source>
</evidence>
<name>A0ABD0R2Y6_CIRMR</name>